<feature type="transmembrane region" description="Helical" evidence="17">
    <location>
        <begin position="1026"/>
        <end position="1049"/>
    </location>
</feature>
<evidence type="ECO:0000256" key="3">
    <source>
        <dbReference type="ARBA" id="ARBA00008109"/>
    </source>
</evidence>
<feature type="transmembrane region" description="Helical" evidence="17">
    <location>
        <begin position="289"/>
        <end position="312"/>
    </location>
</feature>
<keyword evidence="4" id="KW-1003">Cell membrane</keyword>
<dbReference type="Pfam" id="PF16212">
    <property type="entry name" value="PhoLip_ATPase_C"/>
    <property type="match status" value="1"/>
</dbReference>
<gene>
    <name evidence="21" type="ORF">AKO1_013682</name>
</gene>
<dbReference type="Gene3D" id="3.40.1110.10">
    <property type="entry name" value="Calcium-transporting ATPase, cytoplasmic domain N"/>
    <property type="match status" value="1"/>
</dbReference>
<evidence type="ECO:0000256" key="13">
    <source>
        <dbReference type="ARBA" id="ARBA00034036"/>
    </source>
</evidence>
<evidence type="ECO:0000256" key="17">
    <source>
        <dbReference type="RuleBase" id="RU362033"/>
    </source>
</evidence>
<keyword evidence="5 17" id="KW-0812">Transmembrane</keyword>
<feature type="binding site" evidence="15">
    <location>
        <position position="404"/>
    </location>
    <ligand>
        <name>ATP</name>
        <dbReference type="ChEBI" id="CHEBI:30616"/>
    </ligand>
</feature>
<feature type="transmembrane region" description="Helical" evidence="17">
    <location>
        <begin position="958"/>
        <end position="982"/>
    </location>
</feature>
<evidence type="ECO:0000259" key="18">
    <source>
        <dbReference type="Pfam" id="PF00122"/>
    </source>
</evidence>
<feature type="binding site" evidence="15">
    <location>
        <position position="821"/>
    </location>
    <ligand>
        <name>ATP</name>
        <dbReference type="ChEBI" id="CHEBI:30616"/>
    </ligand>
</feature>
<feature type="binding site" evidence="16">
    <location>
        <position position="406"/>
    </location>
    <ligand>
        <name>Mg(2+)</name>
        <dbReference type="ChEBI" id="CHEBI:18420"/>
    </ligand>
</feature>
<feature type="domain" description="P-type ATPase C-terminal" evidence="20">
    <location>
        <begin position="845"/>
        <end position="1109"/>
    </location>
</feature>
<evidence type="ECO:0000256" key="5">
    <source>
        <dbReference type="ARBA" id="ARBA00022692"/>
    </source>
</evidence>
<feature type="binding site" evidence="15">
    <location>
        <position position="519"/>
    </location>
    <ligand>
        <name>ATP</name>
        <dbReference type="ChEBI" id="CHEBI:30616"/>
    </ligand>
</feature>
<dbReference type="PRINTS" id="PR00119">
    <property type="entry name" value="CATATPASE"/>
</dbReference>
<dbReference type="GO" id="GO:0007030">
    <property type="term" value="P:Golgi organization"/>
    <property type="evidence" value="ECO:0007669"/>
    <property type="project" value="TreeGrafter"/>
</dbReference>
<feature type="domain" description="P-type ATPase N-terminal" evidence="19">
    <location>
        <begin position="26"/>
        <end position="93"/>
    </location>
</feature>
<evidence type="ECO:0000256" key="11">
    <source>
        <dbReference type="ARBA" id="ARBA00022989"/>
    </source>
</evidence>
<dbReference type="InterPro" id="IPR008250">
    <property type="entry name" value="ATPase_P-typ_transduc_dom_A_sf"/>
</dbReference>
<evidence type="ECO:0000256" key="14">
    <source>
        <dbReference type="PIRSR" id="PIRSR606539-1"/>
    </source>
</evidence>
<comment type="cofactor">
    <cofactor evidence="16">
        <name>Mg(2+)</name>
        <dbReference type="ChEBI" id="CHEBI:18420"/>
    </cofactor>
</comment>
<comment type="catalytic activity">
    <reaction evidence="13 17">
        <text>ATP + H2O + phospholipidSide 1 = ADP + phosphate + phospholipidSide 2.</text>
        <dbReference type="EC" id="7.6.2.1"/>
    </reaction>
</comment>
<dbReference type="Pfam" id="PF13246">
    <property type="entry name" value="Cation_ATPase"/>
    <property type="match status" value="1"/>
</dbReference>
<organism evidence="21 22">
    <name type="scientific">Acrasis kona</name>
    <dbReference type="NCBI Taxonomy" id="1008807"/>
    <lineage>
        <taxon>Eukaryota</taxon>
        <taxon>Discoba</taxon>
        <taxon>Heterolobosea</taxon>
        <taxon>Tetramitia</taxon>
        <taxon>Eutetramitia</taxon>
        <taxon>Acrasidae</taxon>
        <taxon>Acrasis</taxon>
    </lineage>
</organism>
<proteinExistence type="inferred from homology"/>
<dbReference type="InterPro" id="IPR023214">
    <property type="entry name" value="HAD_sf"/>
</dbReference>
<dbReference type="SUPFAM" id="SSF81665">
    <property type="entry name" value="Calcium ATPase, transmembrane domain M"/>
    <property type="match status" value="1"/>
</dbReference>
<evidence type="ECO:0000256" key="4">
    <source>
        <dbReference type="ARBA" id="ARBA00022475"/>
    </source>
</evidence>
<reference evidence="21 22" key="1">
    <citation type="submission" date="2024-03" db="EMBL/GenBank/DDBJ databases">
        <title>The Acrasis kona genome and developmental transcriptomes reveal deep origins of eukaryotic multicellular pathways.</title>
        <authorList>
            <person name="Sheikh S."/>
            <person name="Fu C.-J."/>
            <person name="Brown M.W."/>
            <person name="Baldauf S.L."/>
        </authorList>
    </citation>
    <scope>NUCLEOTIDE SEQUENCE [LARGE SCALE GENOMIC DNA]</scope>
    <source>
        <strain evidence="21 22">ATCC MYA-3509</strain>
    </source>
</reference>
<dbReference type="EMBL" id="JAOPGA020000726">
    <property type="protein sequence ID" value="KAL0481035.1"/>
    <property type="molecule type" value="Genomic_DNA"/>
</dbReference>
<dbReference type="PANTHER" id="PTHR24092">
    <property type="entry name" value="PROBABLE PHOSPHOLIPID-TRANSPORTING ATPASE"/>
    <property type="match status" value="1"/>
</dbReference>
<evidence type="ECO:0000256" key="1">
    <source>
        <dbReference type="ARBA" id="ARBA00004141"/>
    </source>
</evidence>
<dbReference type="SFLD" id="SFLDF00027">
    <property type="entry name" value="p-type_atpase"/>
    <property type="match status" value="1"/>
</dbReference>
<comment type="similarity">
    <text evidence="3 17">Belongs to the cation transport ATPase (P-type) (TC 3.A.3) family. Type IV subfamily.</text>
</comment>
<dbReference type="GO" id="GO:0005886">
    <property type="term" value="C:plasma membrane"/>
    <property type="evidence" value="ECO:0007669"/>
    <property type="project" value="UniProtKB-SubCell"/>
</dbReference>
<evidence type="ECO:0000256" key="9">
    <source>
        <dbReference type="ARBA" id="ARBA00022842"/>
    </source>
</evidence>
<dbReference type="Proteomes" id="UP001431209">
    <property type="component" value="Unassembled WGS sequence"/>
</dbReference>
<dbReference type="NCBIfam" id="TIGR01494">
    <property type="entry name" value="ATPase_P-type"/>
    <property type="match status" value="1"/>
</dbReference>
<keyword evidence="22" id="KW-1185">Reference proteome</keyword>
<feature type="transmembrane region" description="Helical" evidence="17">
    <location>
        <begin position="907"/>
        <end position="928"/>
    </location>
</feature>
<dbReference type="InterPro" id="IPR036412">
    <property type="entry name" value="HAD-like_sf"/>
</dbReference>
<dbReference type="InterPro" id="IPR023298">
    <property type="entry name" value="ATPase_P-typ_TM_dom_sf"/>
</dbReference>
<feature type="transmembrane region" description="Helical" evidence="17">
    <location>
        <begin position="994"/>
        <end position="1014"/>
    </location>
</feature>
<feature type="binding site" evidence="16">
    <location>
        <position position="818"/>
    </location>
    <ligand>
        <name>Mg(2+)</name>
        <dbReference type="ChEBI" id="CHEBI:18420"/>
    </ligand>
</feature>
<evidence type="ECO:0000256" key="15">
    <source>
        <dbReference type="PIRSR" id="PIRSR606539-2"/>
    </source>
</evidence>
<keyword evidence="10 17" id="KW-1278">Translocase</keyword>
<feature type="binding site" evidence="15">
    <location>
        <position position="822"/>
    </location>
    <ligand>
        <name>ATP</name>
        <dbReference type="ChEBI" id="CHEBI:30616"/>
    </ligand>
</feature>
<evidence type="ECO:0000256" key="8">
    <source>
        <dbReference type="ARBA" id="ARBA00022840"/>
    </source>
</evidence>
<dbReference type="GO" id="GO:0005524">
    <property type="term" value="F:ATP binding"/>
    <property type="evidence" value="ECO:0007669"/>
    <property type="project" value="UniProtKB-UniRule"/>
</dbReference>
<feature type="binding site" evidence="16">
    <location>
        <position position="404"/>
    </location>
    <ligand>
        <name>Mg(2+)</name>
        <dbReference type="ChEBI" id="CHEBI:18420"/>
    </ligand>
</feature>
<evidence type="ECO:0000256" key="16">
    <source>
        <dbReference type="PIRSR" id="PIRSR606539-3"/>
    </source>
</evidence>
<dbReference type="InterPro" id="IPR001757">
    <property type="entry name" value="P_typ_ATPase"/>
</dbReference>
<dbReference type="GO" id="GO:0016887">
    <property type="term" value="F:ATP hydrolysis activity"/>
    <property type="evidence" value="ECO:0007669"/>
    <property type="project" value="InterPro"/>
</dbReference>
<dbReference type="FunFam" id="3.40.50.1000:FF:000014">
    <property type="entry name" value="Phospholipid-transporting ATPase"/>
    <property type="match status" value="1"/>
</dbReference>
<dbReference type="GO" id="GO:0000287">
    <property type="term" value="F:magnesium ion binding"/>
    <property type="evidence" value="ECO:0007669"/>
    <property type="project" value="UniProtKB-UniRule"/>
</dbReference>
<comment type="subcellular location">
    <subcellularLocation>
        <location evidence="2">Cell membrane</location>
    </subcellularLocation>
    <subcellularLocation>
        <location evidence="1 17">Membrane</location>
        <topology evidence="1 17">Multi-pass membrane protein</topology>
    </subcellularLocation>
</comment>
<evidence type="ECO:0000256" key="10">
    <source>
        <dbReference type="ARBA" id="ARBA00022967"/>
    </source>
</evidence>
<protein>
    <recommendedName>
        <fullName evidence="17">Phospholipid-transporting ATPase</fullName>
        <ecNumber evidence="17">7.6.2.1</ecNumber>
    </recommendedName>
</protein>
<dbReference type="NCBIfam" id="TIGR01652">
    <property type="entry name" value="ATPase-Plipid"/>
    <property type="match status" value="1"/>
</dbReference>
<dbReference type="InterPro" id="IPR006539">
    <property type="entry name" value="P-type_ATPase_IV"/>
</dbReference>
<dbReference type="InterPro" id="IPR023299">
    <property type="entry name" value="ATPase_P-typ_cyto_dom_N"/>
</dbReference>
<dbReference type="GO" id="GO:0005802">
    <property type="term" value="C:trans-Golgi network"/>
    <property type="evidence" value="ECO:0007669"/>
    <property type="project" value="TreeGrafter"/>
</dbReference>
<dbReference type="GO" id="GO:0140326">
    <property type="term" value="F:ATPase-coupled intramembrane lipid transporter activity"/>
    <property type="evidence" value="ECO:0007669"/>
    <property type="project" value="UniProtKB-EC"/>
</dbReference>
<dbReference type="Pfam" id="PF16209">
    <property type="entry name" value="PhoLip_ATPase_N"/>
    <property type="match status" value="1"/>
</dbReference>
<dbReference type="InterPro" id="IPR044492">
    <property type="entry name" value="P_typ_ATPase_HD_dom"/>
</dbReference>
<feature type="binding site" evidence="16">
    <location>
        <position position="822"/>
    </location>
    <ligand>
        <name>Mg(2+)</name>
        <dbReference type="ChEBI" id="CHEBI:18420"/>
    </ligand>
</feature>
<dbReference type="Gene3D" id="3.40.50.1000">
    <property type="entry name" value="HAD superfamily/HAD-like"/>
    <property type="match status" value="1"/>
</dbReference>
<feature type="binding site" evidence="15">
    <location>
        <position position="561"/>
    </location>
    <ligand>
        <name>ATP</name>
        <dbReference type="ChEBI" id="CHEBI:30616"/>
    </ligand>
</feature>
<dbReference type="SUPFAM" id="SSF81653">
    <property type="entry name" value="Calcium ATPase, transduction domain A"/>
    <property type="match status" value="1"/>
</dbReference>
<feature type="binding site" evidence="15">
    <location>
        <position position="704"/>
    </location>
    <ligand>
        <name>ATP</name>
        <dbReference type="ChEBI" id="CHEBI:30616"/>
    </ligand>
</feature>
<dbReference type="GO" id="GO:0045332">
    <property type="term" value="P:phospholipid translocation"/>
    <property type="evidence" value="ECO:0007669"/>
    <property type="project" value="TreeGrafter"/>
</dbReference>
<feature type="domain" description="P-type ATPase A" evidence="18">
    <location>
        <begin position="123"/>
        <end position="185"/>
    </location>
</feature>
<dbReference type="InterPro" id="IPR032630">
    <property type="entry name" value="P_typ_ATPase_c"/>
</dbReference>
<name>A0AAW2YW82_9EUKA</name>
<evidence type="ECO:0000256" key="12">
    <source>
        <dbReference type="ARBA" id="ARBA00023136"/>
    </source>
</evidence>
<keyword evidence="8 15" id="KW-0067">ATP-binding</keyword>
<accession>A0AAW2YW82</accession>
<dbReference type="SFLD" id="SFLDS00003">
    <property type="entry name" value="Haloacid_Dehalogenase"/>
    <property type="match status" value="1"/>
</dbReference>
<feature type="binding site" evidence="15">
    <location>
        <position position="406"/>
    </location>
    <ligand>
        <name>ATP</name>
        <dbReference type="ChEBI" id="CHEBI:30616"/>
    </ligand>
</feature>
<feature type="binding site" evidence="15">
    <location>
        <position position="622"/>
    </location>
    <ligand>
        <name>ATP</name>
        <dbReference type="ChEBI" id="CHEBI:30616"/>
    </ligand>
</feature>
<feature type="binding site" evidence="15">
    <location>
        <position position="791"/>
    </location>
    <ligand>
        <name>ATP</name>
        <dbReference type="ChEBI" id="CHEBI:30616"/>
    </ligand>
</feature>
<dbReference type="InterPro" id="IPR018303">
    <property type="entry name" value="ATPase_P-typ_P_site"/>
</dbReference>
<feature type="active site" description="4-aspartylphosphate intermediate" evidence="14">
    <location>
        <position position="404"/>
    </location>
</feature>
<keyword evidence="11 17" id="KW-1133">Transmembrane helix</keyword>
<feature type="binding site" evidence="15">
    <location>
        <position position="797"/>
    </location>
    <ligand>
        <name>ATP</name>
        <dbReference type="ChEBI" id="CHEBI:30616"/>
    </ligand>
</feature>
<dbReference type="Pfam" id="PF00122">
    <property type="entry name" value="E1-E2_ATPase"/>
    <property type="match status" value="1"/>
</dbReference>
<evidence type="ECO:0000313" key="21">
    <source>
        <dbReference type="EMBL" id="KAL0481035.1"/>
    </source>
</evidence>
<feature type="transmembrane region" description="Helical" evidence="17">
    <location>
        <begin position="875"/>
        <end position="895"/>
    </location>
</feature>
<dbReference type="FunFam" id="2.70.150.10:FF:000021">
    <property type="entry name" value="Phospholipid-transporting ATPase"/>
    <property type="match status" value="1"/>
</dbReference>
<keyword evidence="9 16" id="KW-0460">Magnesium</keyword>
<feature type="transmembrane region" description="Helical" evidence="17">
    <location>
        <begin position="332"/>
        <end position="356"/>
    </location>
</feature>
<keyword evidence="6 16" id="KW-0479">Metal-binding</keyword>
<evidence type="ECO:0000256" key="7">
    <source>
        <dbReference type="ARBA" id="ARBA00022741"/>
    </source>
</evidence>
<keyword evidence="7 15" id="KW-0547">Nucleotide-binding</keyword>
<dbReference type="CDD" id="cd02073">
    <property type="entry name" value="P-type_ATPase_APLT_Dnf-like"/>
    <property type="match status" value="1"/>
</dbReference>
<dbReference type="PANTHER" id="PTHR24092:SF190">
    <property type="entry name" value="PHOSPHOLIPID-TRANSPORTING ATPASE"/>
    <property type="match status" value="1"/>
</dbReference>
<keyword evidence="12 17" id="KW-0472">Membrane</keyword>
<evidence type="ECO:0000256" key="2">
    <source>
        <dbReference type="ARBA" id="ARBA00004236"/>
    </source>
</evidence>
<dbReference type="AlphaFoldDB" id="A0AAW2YW82"/>
<dbReference type="EC" id="7.6.2.1" evidence="17"/>
<feature type="binding site" evidence="15">
    <location>
        <position position="591"/>
    </location>
    <ligand>
        <name>ATP</name>
        <dbReference type="ChEBI" id="CHEBI:30616"/>
    </ligand>
</feature>
<dbReference type="InterPro" id="IPR059000">
    <property type="entry name" value="ATPase_P-type_domA"/>
</dbReference>
<feature type="binding site" evidence="15">
    <location>
        <position position="703"/>
    </location>
    <ligand>
        <name>ATP</name>
        <dbReference type="ChEBI" id="CHEBI:30616"/>
    </ligand>
</feature>
<comment type="caution">
    <text evidence="21">The sequence shown here is derived from an EMBL/GenBank/DDBJ whole genome shotgun (WGS) entry which is preliminary data.</text>
</comment>
<dbReference type="SFLD" id="SFLDG00002">
    <property type="entry name" value="C1.7:_P-type_atpase_like"/>
    <property type="match status" value="1"/>
</dbReference>
<feature type="binding site" evidence="15">
    <location>
        <position position="405"/>
    </location>
    <ligand>
        <name>ATP</name>
        <dbReference type="ChEBI" id="CHEBI:30616"/>
    </ligand>
</feature>
<evidence type="ECO:0000313" key="22">
    <source>
        <dbReference type="Proteomes" id="UP001431209"/>
    </source>
</evidence>
<sequence>MDFNRALKYVRDRLPWNKIPEHPREIRINDNEYNSLKEHKYCDNSISTGKYNIFTFIPQNLLEQFTRIANIYFLVISVLQVATGLSPTGRIGTLIPLVVVVLFQLIKDGVEDLKRHIADRQVNKSKTTVLKNNSAEEIFWENLKVGEIVRIQQDQYFPADLICLSSSELGGLCYIETSNLDGETNLKIRRSLHATSTMTEEELYNLKATIICQQPNNLIYKFDGTLAFQNTPTNVLPIEIEQILPRGAVLKNTKVIYGLTIYTGRHTKLMMNSNAAVRKVSKVERYTNITIIVLFVIIVFVTILCSFGIGMWQTFHSKSWYLFTGFKDSAPISALKGLVTFFILFSSFIPISLFISMELAKLFQARHLMDQDLNMYYEKEDIPAVVKTSTLNEELGQVEHIFSDKTGTLTQNVMDFLKFSINGTEFGTGTTEIGRAAAIRNGSHHLTTCHDDDRPSEWISPIRNSNFYDKRIMNGAWKHHPLKNEINQFLILLSICHTVIPQHDPITNQIKYQASSPDENALVAGAAQLGFVFTKRTPTHITIQLENEQFLEFQILNVIEFTSTRKRMSIIVKSISENGNPSDDKIYIMTKGADNVMIPLLSKSSSLEIFDSIRNFAQEGLRTLVCAQREISEIEYQEWNSNHYQSAISNVNDKERCLQEAACLIECDLQIIGASAIEDKLQNDVPNVILELMSAGIKLWVLTGDKQETAINIGFACNLLNQSTKLILLQKISQLELNQLLESNVNQIQQEICQRAVVVDGDCLQSILEDHQLERVFLQLCLYCNAVICCRVSPLQKSLVVSLVKKYLPRCVTLAIGDGANDVSMIQSAHIGVGISGQEGLQASRASDYSIAQFSFLKPLLLVHGRFNYRRITKLILYCIYKAAIISLCQFWFIWFNAFTGSSIYDGFVLIFFSLLFTAAPIIVYGVFDRDVSCATSLNVPKLYAYGQKCEYYNMKVLAGWLLTATWHSLCCFFVPMLAIGATTELSNGRPADYLHFQCMVYACVVVVANLKVGLESGSWTFFHHLSIWGSILGYFVFVAIFAGAYPAVDKIIPSSAPPLIVDFRYQFRNGFFEFYHSANHWVYWFVMLLAVVLSLGKDVLWKAIKQNIRIGDMLQQVYHVAQYLEKTRGPTDEIELMNQCKELYMCLSPPVRKIKSENKCACL</sequence>
<feature type="binding site" evidence="15">
    <location>
        <position position="705"/>
    </location>
    <ligand>
        <name>ATP</name>
        <dbReference type="ChEBI" id="CHEBI:30616"/>
    </ligand>
</feature>
<dbReference type="Gene3D" id="2.70.150.10">
    <property type="entry name" value="Calcium-transporting ATPase, cytoplasmic transduction domain A"/>
    <property type="match status" value="1"/>
</dbReference>
<dbReference type="SUPFAM" id="SSF56784">
    <property type="entry name" value="HAD-like"/>
    <property type="match status" value="1"/>
</dbReference>
<dbReference type="InterPro" id="IPR032631">
    <property type="entry name" value="P-type_ATPase_N"/>
</dbReference>
<evidence type="ECO:0000259" key="19">
    <source>
        <dbReference type="Pfam" id="PF16209"/>
    </source>
</evidence>
<evidence type="ECO:0000256" key="6">
    <source>
        <dbReference type="ARBA" id="ARBA00022723"/>
    </source>
</evidence>
<evidence type="ECO:0000259" key="20">
    <source>
        <dbReference type="Pfam" id="PF16212"/>
    </source>
</evidence>
<dbReference type="PROSITE" id="PS00154">
    <property type="entry name" value="ATPASE_E1_E2"/>
    <property type="match status" value="1"/>
</dbReference>
<feature type="transmembrane region" description="Helical" evidence="17">
    <location>
        <begin position="1082"/>
        <end position="1101"/>
    </location>
</feature>
<dbReference type="SUPFAM" id="SSF81660">
    <property type="entry name" value="Metal cation-transporting ATPase, ATP-binding domain N"/>
    <property type="match status" value="1"/>
</dbReference>